<protein>
    <submittedName>
        <fullName evidence="1">Uncharacterized protein</fullName>
    </submittedName>
</protein>
<gene>
    <name evidence="1" type="ORF">ACFOY0_14040</name>
</gene>
<dbReference type="Proteomes" id="UP001595719">
    <property type="component" value="Unassembled WGS sequence"/>
</dbReference>
<keyword evidence="2" id="KW-1185">Reference proteome</keyword>
<accession>A0ABV8W7H0</accession>
<proteinExistence type="predicted"/>
<organism evidence="1 2">
    <name type="scientific">Flavobacterium quisquiliarum</name>
    <dbReference type="NCBI Taxonomy" id="1834436"/>
    <lineage>
        <taxon>Bacteria</taxon>
        <taxon>Pseudomonadati</taxon>
        <taxon>Bacteroidota</taxon>
        <taxon>Flavobacteriia</taxon>
        <taxon>Flavobacteriales</taxon>
        <taxon>Flavobacteriaceae</taxon>
        <taxon>Flavobacterium</taxon>
    </lineage>
</organism>
<dbReference type="RefSeq" id="WP_219071425.1">
    <property type="nucleotide sequence ID" value="NZ_JBHSCO010000004.1"/>
</dbReference>
<name>A0ABV8W7H0_9FLAO</name>
<sequence length="204" mass="22781">MKKNILLILIGILTVNCSSDESQENSESSTKSSFSFTLDNKTEYTSIHDEKINDYDIFPTTWEKKQVTNTADSKYTISSSVSIKGEADEYYHYTDFNIITSDKTLQVNKTYDIDIDIEVALVLGLPLAKDPTVCYTTASLFVRDETVGKVKITSFDGETLKGEFTISNLSNSNGYSNIGFCNGTQIKEKFFNISKGTFTAIPKK</sequence>
<evidence type="ECO:0000313" key="2">
    <source>
        <dbReference type="Proteomes" id="UP001595719"/>
    </source>
</evidence>
<evidence type="ECO:0000313" key="1">
    <source>
        <dbReference type="EMBL" id="MFC4392115.1"/>
    </source>
</evidence>
<dbReference type="EMBL" id="JBHSCO010000004">
    <property type="protein sequence ID" value="MFC4392115.1"/>
    <property type="molecule type" value="Genomic_DNA"/>
</dbReference>
<comment type="caution">
    <text evidence="1">The sequence shown here is derived from an EMBL/GenBank/DDBJ whole genome shotgun (WGS) entry which is preliminary data.</text>
</comment>
<reference evidence="2" key="1">
    <citation type="journal article" date="2019" name="Int. J. Syst. Evol. Microbiol.">
        <title>The Global Catalogue of Microorganisms (GCM) 10K type strain sequencing project: providing services to taxonomists for standard genome sequencing and annotation.</title>
        <authorList>
            <consortium name="The Broad Institute Genomics Platform"/>
            <consortium name="The Broad Institute Genome Sequencing Center for Infectious Disease"/>
            <person name="Wu L."/>
            <person name="Ma J."/>
        </authorList>
    </citation>
    <scope>NUCLEOTIDE SEQUENCE [LARGE SCALE GENOMIC DNA]</scope>
    <source>
        <strain evidence="2">CGMCC 1.15345</strain>
    </source>
</reference>